<sequence>MTNKKGFTLIELLTVVLIIGVLTSIALPQYTRSIERARATEAMASLKALNDGVYAYAAGRSGADACPTSFKKLIVSFPGTMAADGSTITTKDFVYKINAASNATIPGTDCNGVIATRQGGAKYNYVIWNPYTVGTGGKGASLACWSEKQESIDVCNSLDLYESGRKPY</sequence>
<keyword evidence="2" id="KW-0488">Methylation</keyword>
<keyword evidence="5 6" id="KW-0472">Membrane</keyword>
<dbReference type="GO" id="GO:0015628">
    <property type="term" value="P:protein secretion by the type II secretion system"/>
    <property type="evidence" value="ECO:0007669"/>
    <property type="project" value="InterPro"/>
</dbReference>
<evidence type="ECO:0000256" key="6">
    <source>
        <dbReference type="SAM" id="Phobius"/>
    </source>
</evidence>
<dbReference type="PROSITE" id="PS00409">
    <property type="entry name" value="PROKAR_NTER_METHYL"/>
    <property type="match status" value="1"/>
</dbReference>
<evidence type="ECO:0000313" key="8">
    <source>
        <dbReference type="Proteomes" id="UP000725649"/>
    </source>
</evidence>
<accession>A0A928HJ35</accession>
<dbReference type="PRINTS" id="PR00813">
    <property type="entry name" value="BCTERIALGSPG"/>
</dbReference>
<dbReference type="PANTHER" id="PTHR30093">
    <property type="entry name" value="GENERAL SECRETION PATHWAY PROTEIN G"/>
    <property type="match status" value="1"/>
</dbReference>
<dbReference type="EMBL" id="SUVG01000006">
    <property type="protein sequence ID" value="MBE6421630.1"/>
    <property type="molecule type" value="Genomic_DNA"/>
</dbReference>
<dbReference type="InterPro" id="IPR045584">
    <property type="entry name" value="Pilin-like"/>
</dbReference>
<keyword evidence="3 6" id="KW-0812">Transmembrane</keyword>
<dbReference type="NCBIfam" id="TIGR02532">
    <property type="entry name" value="IV_pilin_GFxxxE"/>
    <property type="match status" value="1"/>
</dbReference>
<dbReference type="Gene3D" id="3.30.700.10">
    <property type="entry name" value="Glycoprotein, Type 4 Pilin"/>
    <property type="match status" value="1"/>
</dbReference>
<gene>
    <name evidence="7" type="ORF">E7027_05865</name>
</gene>
<evidence type="ECO:0000256" key="5">
    <source>
        <dbReference type="ARBA" id="ARBA00023136"/>
    </source>
</evidence>
<feature type="transmembrane region" description="Helical" evidence="6">
    <location>
        <begin position="6"/>
        <end position="27"/>
    </location>
</feature>
<proteinExistence type="predicted"/>
<dbReference type="Proteomes" id="UP000725649">
    <property type="component" value="Unassembled WGS sequence"/>
</dbReference>
<protein>
    <submittedName>
        <fullName evidence="7">Prepilin-type N-terminal cleavage/methylation domain-containing protein</fullName>
    </submittedName>
</protein>
<evidence type="ECO:0000256" key="2">
    <source>
        <dbReference type="ARBA" id="ARBA00022481"/>
    </source>
</evidence>
<evidence type="ECO:0000313" key="7">
    <source>
        <dbReference type="EMBL" id="MBE6421630.1"/>
    </source>
</evidence>
<dbReference type="InterPro" id="IPR012902">
    <property type="entry name" value="N_methyl_site"/>
</dbReference>
<dbReference type="AlphaFoldDB" id="A0A928HJ35"/>
<evidence type="ECO:0000256" key="3">
    <source>
        <dbReference type="ARBA" id="ARBA00022692"/>
    </source>
</evidence>
<name>A0A928HJ35_9BACT</name>
<evidence type="ECO:0000256" key="4">
    <source>
        <dbReference type="ARBA" id="ARBA00022989"/>
    </source>
</evidence>
<dbReference type="SUPFAM" id="SSF54523">
    <property type="entry name" value="Pili subunits"/>
    <property type="match status" value="1"/>
</dbReference>
<dbReference type="PANTHER" id="PTHR30093:SF44">
    <property type="entry name" value="TYPE II SECRETION SYSTEM CORE PROTEIN G"/>
    <property type="match status" value="1"/>
</dbReference>
<organism evidence="7 8">
    <name type="scientific">Candidatus Avelusimicrobium gallicola</name>
    <dbReference type="NCBI Taxonomy" id="2562704"/>
    <lineage>
        <taxon>Bacteria</taxon>
        <taxon>Pseudomonadati</taxon>
        <taxon>Elusimicrobiota</taxon>
        <taxon>Elusimicrobia</taxon>
        <taxon>Elusimicrobiales</taxon>
        <taxon>Elusimicrobiaceae</taxon>
        <taxon>Candidatus Avelusimicrobium</taxon>
    </lineage>
</organism>
<dbReference type="InterPro" id="IPR000983">
    <property type="entry name" value="Bac_GSPG_pilin"/>
</dbReference>
<dbReference type="GO" id="GO:0016020">
    <property type="term" value="C:membrane"/>
    <property type="evidence" value="ECO:0007669"/>
    <property type="project" value="UniProtKB-SubCell"/>
</dbReference>
<dbReference type="Pfam" id="PF07963">
    <property type="entry name" value="N_methyl"/>
    <property type="match status" value="1"/>
</dbReference>
<comment type="subcellular location">
    <subcellularLocation>
        <location evidence="1">Membrane</location>
        <topology evidence="1">Single-pass membrane protein</topology>
    </subcellularLocation>
</comment>
<keyword evidence="4 6" id="KW-1133">Transmembrane helix</keyword>
<reference evidence="7" key="1">
    <citation type="submission" date="2019-04" db="EMBL/GenBank/DDBJ databases">
        <title>Evolution of Biomass-Degrading Anaerobic Consortia Revealed by Metagenomics.</title>
        <authorList>
            <person name="Peng X."/>
        </authorList>
    </citation>
    <scope>NUCLEOTIDE SEQUENCE</scope>
    <source>
        <strain evidence="7">SIG66</strain>
    </source>
</reference>
<dbReference type="GO" id="GO:0015627">
    <property type="term" value="C:type II protein secretion system complex"/>
    <property type="evidence" value="ECO:0007669"/>
    <property type="project" value="InterPro"/>
</dbReference>
<comment type="caution">
    <text evidence="7">The sequence shown here is derived from an EMBL/GenBank/DDBJ whole genome shotgun (WGS) entry which is preliminary data.</text>
</comment>
<evidence type="ECO:0000256" key="1">
    <source>
        <dbReference type="ARBA" id="ARBA00004167"/>
    </source>
</evidence>